<dbReference type="EMBL" id="CABFNP030001320">
    <property type="protein sequence ID" value="CAI6099518.1"/>
    <property type="molecule type" value="Genomic_DNA"/>
</dbReference>
<reference evidence="2" key="1">
    <citation type="submission" date="2023-01" db="EMBL/GenBank/DDBJ databases">
        <authorList>
            <person name="Piombo E."/>
        </authorList>
    </citation>
    <scope>NUCLEOTIDE SEQUENCE</scope>
</reference>
<protein>
    <submittedName>
        <fullName evidence="2">Uncharacterized protein</fullName>
    </submittedName>
</protein>
<keyword evidence="3" id="KW-1185">Reference proteome</keyword>
<dbReference type="AlphaFoldDB" id="A0AA35QCN8"/>
<feature type="region of interest" description="Disordered" evidence="1">
    <location>
        <begin position="412"/>
        <end position="435"/>
    </location>
</feature>
<gene>
    <name evidence="2" type="ORF">CCHLO57077_00016895</name>
</gene>
<evidence type="ECO:0000313" key="3">
    <source>
        <dbReference type="Proteomes" id="UP001160390"/>
    </source>
</evidence>
<sequence>MPSDDSQLQVVLKAKAQRENDPNITTQVILEMKSSLIFQISWQDLLQAGPTSLSSMGACFAASASRNAALILEPPPKGFTYLKYPSVKANLIECGNLGRFAFVEAEAGMGLIQQTGAVMNGKMNDVLKMINDPPTAKKLLKPQLNTIKAGANSCLDAAQKIDKKFEDWLLFACELHAACVAQDQTNQEALLSNEACIAAEQTRLDLAKSSVEDAKKTTELLGKQVSMAGDAFKTASDKFPTGWDIMGQQIVGDLAHCVTTALNAAIPALVDTLNPMKKLKAAGDVVGSFVHPDKSSGGGNNNADPDGPPPAPRPRPSPVPQNSNDPAYSEVIKLTTYLSALKAIVKNKDNDVDWDRAKGDGSQEGAKSSINFLQDMFSDHITQFAAVATTTEPSQELATVLDTCTRISSEIESELQKSKSMSHPLPDKSSATVTKWQSEFDTQNTKAEKIASTGRSLAGSSAGVPVVANSEVEVAQVNARTTQAQAVLDSAKNRLETTQQMLATSQTNYVKSTELLLQQQNKVADLQGNLLKLTASNLGMKEIRAILISCIQLIINLKQNITDLLRFFNSLSVIIEVAVKTHVEPFLETVTSIVTNGQSDKELIKIADYSLVDLERTNLQTVFSAVVTIRSYFGVFSDIANMWIKLSNDNIMPGLRICDQCASSLSDDPNAAQTLKKLVDGLNVWAAKASQNVATLAGDKQKEILDGMQDRIDNVQETTAQLEPPPPEMQKAITAGTDANQQAGIKYIEEKKKQSGLSRFGE</sequence>
<evidence type="ECO:0000256" key="1">
    <source>
        <dbReference type="SAM" id="MobiDB-lite"/>
    </source>
</evidence>
<evidence type="ECO:0000313" key="2">
    <source>
        <dbReference type="EMBL" id="CAI6099518.1"/>
    </source>
</evidence>
<dbReference type="PANTHER" id="PTHR33488">
    <property type="entry name" value="ZGC:162509"/>
    <property type="match status" value="1"/>
</dbReference>
<feature type="region of interest" description="Disordered" evidence="1">
    <location>
        <begin position="290"/>
        <end position="326"/>
    </location>
</feature>
<feature type="compositionally biased region" description="Pro residues" evidence="1">
    <location>
        <begin position="306"/>
        <end position="319"/>
    </location>
</feature>
<accession>A0AA35QCN8</accession>
<organism evidence="2 3">
    <name type="scientific">Clonostachys chloroleuca</name>
    <dbReference type="NCBI Taxonomy" id="1926264"/>
    <lineage>
        <taxon>Eukaryota</taxon>
        <taxon>Fungi</taxon>
        <taxon>Dikarya</taxon>
        <taxon>Ascomycota</taxon>
        <taxon>Pezizomycotina</taxon>
        <taxon>Sordariomycetes</taxon>
        <taxon>Hypocreomycetidae</taxon>
        <taxon>Hypocreales</taxon>
        <taxon>Bionectriaceae</taxon>
        <taxon>Clonostachys</taxon>
    </lineage>
</organism>
<name>A0AA35QCN8_9HYPO</name>
<proteinExistence type="predicted"/>
<dbReference type="PANTHER" id="PTHR33488:SF2">
    <property type="entry name" value="EARLY ENDOSOME ANTIGEN 1-LIKE"/>
    <property type="match status" value="1"/>
</dbReference>
<comment type="caution">
    <text evidence="2">The sequence shown here is derived from an EMBL/GenBank/DDBJ whole genome shotgun (WGS) entry which is preliminary data.</text>
</comment>
<dbReference type="Proteomes" id="UP001160390">
    <property type="component" value="Unassembled WGS sequence"/>
</dbReference>